<sequence>MSSRQTKTKTKTKTQKTNQQTIEKKKQKPKQVQQQRSRRKKRTTIVSVKKKYLVQRRINSFLEWKQLPNTVYIGRNMSFYVEGATKSKWANPFTVKKYGRVNCLKKYEEYVRNSEELYNSLPELIGKELGCWCKPDTCHGDILIDLVKEYQYKQKQKQQNEN</sequence>
<dbReference type="InterPro" id="IPR025475">
    <property type="entry name" value="DUF4326"/>
</dbReference>
<proteinExistence type="predicted"/>
<evidence type="ECO:0000313" key="3">
    <source>
        <dbReference type="EMBL" id="KAJ6253058.1"/>
    </source>
</evidence>
<evidence type="ECO:0000313" key="4">
    <source>
        <dbReference type="Proteomes" id="UP001150062"/>
    </source>
</evidence>
<organism evidence="3 4">
    <name type="scientific">Anaeramoeba flamelloides</name>
    <dbReference type="NCBI Taxonomy" id="1746091"/>
    <lineage>
        <taxon>Eukaryota</taxon>
        <taxon>Metamonada</taxon>
        <taxon>Anaeramoebidae</taxon>
        <taxon>Anaeramoeba</taxon>
    </lineage>
</organism>
<comment type="caution">
    <text evidence="3">The sequence shown here is derived from an EMBL/GenBank/DDBJ whole genome shotgun (WGS) entry which is preliminary data.</text>
</comment>
<dbReference type="Pfam" id="PF14216">
    <property type="entry name" value="DUF4326"/>
    <property type="match status" value="1"/>
</dbReference>
<reference evidence="3" key="1">
    <citation type="submission" date="2022-08" db="EMBL/GenBank/DDBJ databases">
        <title>Novel sulfate-reducing endosymbionts in the free-living metamonad Anaeramoeba.</title>
        <authorList>
            <person name="Jerlstrom-Hultqvist J."/>
            <person name="Cepicka I."/>
            <person name="Gallot-Lavallee L."/>
            <person name="Salas-Leiva D."/>
            <person name="Curtis B.A."/>
            <person name="Zahonova K."/>
            <person name="Pipaliya S."/>
            <person name="Dacks J."/>
            <person name="Roger A.J."/>
        </authorList>
    </citation>
    <scope>NUCLEOTIDE SEQUENCE</scope>
    <source>
        <strain evidence="3">Schooner1</strain>
    </source>
</reference>
<dbReference type="Proteomes" id="UP001150062">
    <property type="component" value="Unassembled WGS sequence"/>
</dbReference>
<gene>
    <name evidence="3" type="ORF">M0813_13554</name>
</gene>
<accession>A0ABQ8Z843</accession>
<evidence type="ECO:0000256" key="1">
    <source>
        <dbReference type="SAM" id="MobiDB-lite"/>
    </source>
</evidence>
<protein>
    <recommendedName>
        <fullName evidence="2">DUF4326 domain-containing protein</fullName>
    </recommendedName>
</protein>
<name>A0ABQ8Z843_9EUKA</name>
<feature type="domain" description="DUF4326" evidence="2">
    <location>
        <begin position="63"/>
        <end position="144"/>
    </location>
</feature>
<evidence type="ECO:0000259" key="2">
    <source>
        <dbReference type="Pfam" id="PF14216"/>
    </source>
</evidence>
<feature type="region of interest" description="Disordered" evidence="1">
    <location>
        <begin position="1"/>
        <end position="43"/>
    </location>
</feature>
<feature type="compositionally biased region" description="Basic residues" evidence="1">
    <location>
        <begin position="1"/>
        <end position="14"/>
    </location>
</feature>
<dbReference type="EMBL" id="JAOAOG010000035">
    <property type="protein sequence ID" value="KAJ6253058.1"/>
    <property type="molecule type" value="Genomic_DNA"/>
</dbReference>
<keyword evidence="4" id="KW-1185">Reference proteome</keyword>